<dbReference type="PANTHER" id="PTHR43194">
    <property type="entry name" value="HYDROLASE ALPHA/BETA FOLD FAMILY"/>
    <property type="match status" value="1"/>
</dbReference>
<comment type="caution">
    <text evidence="2">The sequence shown here is derived from an EMBL/GenBank/DDBJ whole genome shotgun (WGS) entry which is preliminary data.</text>
</comment>
<feature type="region of interest" description="Disordered" evidence="1">
    <location>
        <begin position="183"/>
        <end position="232"/>
    </location>
</feature>
<dbReference type="InterPro" id="IPR050228">
    <property type="entry name" value="Carboxylesterase_BioH"/>
</dbReference>
<dbReference type="PANTHER" id="PTHR43194:SF5">
    <property type="entry name" value="PIMELOYL-[ACYL-CARRIER PROTEIN] METHYL ESTER ESTERASE"/>
    <property type="match status" value="1"/>
</dbReference>
<reference evidence="3" key="1">
    <citation type="journal article" date="2019" name="Int. J. Syst. Evol. Microbiol.">
        <title>The Global Catalogue of Microorganisms (GCM) 10K type strain sequencing project: providing services to taxonomists for standard genome sequencing and annotation.</title>
        <authorList>
            <consortium name="The Broad Institute Genomics Platform"/>
            <consortium name="The Broad Institute Genome Sequencing Center for Infectious Disease"/>
            <person name="Wu L."/>
            <person name="Ma J."/>
        </authorList>
    </citation>
    <scope>NUCLEOTIDE SEQUENCE [LARGE SCALE GENOMIC DNA]</scope>
    <source>
        <strain evidence="3">CGMCC 1.15353</strain>
    </source>
</reference>
<name>A0ABQ1Q755_9BACI</name>
<feature type="compositionally biased region" description="Polar residues" evidence="1">
    <location>
        <begin position="216"/>
        <end position="232"/>
    </location>
</feature>
<evidence type="ECO:0000313" key="3">
    <source>
        <dbReference type="Proteomes" id="UP000642571"/>
    </source>
</evidence>
<dbReference type="PROSITE" id="PS51257">
    <property type="entry name" value="PROKAR_LIPOPROTEIN"/>
    <property type="match status" value="1"/>
</dbReference>
<dbReference type="RefSeq" id="WP_188654135.1">
    <property type="nucleotide sequence ID" value="NZ_BMIN01000010.1"/>
</dbReference>
<accession>A0ABQ1Q755</accession>
<proteinExistence type="predicted"/>
<sequence>MKKIATGTLAALLIASGCQDDTTTDEKETEPSNPSGFAFEQLGEFYIGSESGDSSSQSFIHSYIPTNADESSVVMVPGLGLSSYIYNTTPDGRNGWAYHFAEDGHPVYTVDTSDLVVSGLNPEPFQAVKSGQADPSTQPSLSDWEEGTVWARWGFGSSEGQPYEDTQYPTESIDQFFNAIPPQISQTNASSGSSQGNSSAQSSQQGQGKASGGQRTGTDTTSGKASSSRVNTQEVENMIKLLEDKGPSVLLVHSMGGEIGYEVARQRPDLVKALVAIEPVGSPTNEEEVIEKFADIPYLIVYGDYIESRNQTGRLEATKTTAQIIRDNGGTAEVIELTEEGIDGNTHIMMQDKNNEEIATIITEWLDENVE</sequence>
<feature type="compositionally biased region" description="Low complexity" evidence="1">
    <location>
        <begin position="185"/>
        <end position="208"/>
    </location>
</feature>
<keyword evidence="3" id="KW-1185">Reference proteome</keyword>
<dbReference type="Gene3D" id="3.40.50.1820">
    <property type="entry name" value="alpha/beta hydrolase"/>
    <property type="match status" value="1"/>
</dbReference>
<gene>
    <name evidence="2" type="ORF">GCM10011389_24460</name>
</gene>
<dbReference type="InterPro" id="IPR029058">
    <property type="entry name" value="AB_hydrolase_fold"/>
</dbReference>
<dbReference type="Proteomes" id="UP000642571">
    <property type="component" value="Unassembled WGS sequence"/>
</dbReference>
<protein>
    <submittedName>
        <fullName evidence="2">Esterase</fullName>
    </submittedName>
</protein>
<evidence type="ECO:0000256" key="1">
    <source>
        <dbReference type="SAM" id="MobiDB-lite"/>
    </source>
</evidence>
<dbReference type="SUPFAM" id="SSF53474">
    <property type="entry name" value="alpha/beta-Hydrolases"/>
    <property type="match status" value="2"/>
</dbReference>
<organism evidence="2 3">
    <name type="scientific">Pontibacillus salipaludis</name>
    <dbReference type="NCBI Taxonomy" id="1697394"/>
    <lineage>
        <taxon>Bacteria</taxon>
        <taxon>Bacillati</taxon>
        <taxon>Bacillota</taxon>
        <taxon>Bacilli</taxon>
        <taxon>Bacillales</taxon>
        <taxon>Bacillaceae</taxon>
        <taxon>Pontibacillus</taxon>
    </lineage>
</organism>
<evidence type="ECO:0000313" key="2">
    <source>
        <dbReference type="EMBL" id="GGD15836.1"/>
    </source>
</evidence>
<dbReference type="EMBL" id="BMIN01000010">
    <property type="protein sequence ID" value="GGD15836.1"/>
    <property type="molecule type" value="Genomic_DNA"/>
</dbReference>